<dbReference type="OrthoDB" id="9785233at2"/>
<accession>A0A2S5DEW4</accession>
<evidence type="ECO:0000256" key="1">
    <source>
        <dbReference type="ARBA" id="ARBA00010577"/>
    </source>
</evidence>
<feature type="compositionally biased region" description="Polar residues" evidence="6">
    <location>
        <begin position="1"/>
        <end position="22"/>
    </location>
</feature>
<evidence type="ECO:0000313" key="9">
    <source>
        <dbReference type="Proteomes" id="UP000237082"/>
    </source>
</evidence>
<reference evidence="9" key="1">
    <citation type="submission" date="2018-02" db="EMBL/GenBank/DDBJ databases">
        <authorList>
            <person name="O'Hara-Hanley K."/>
            <person name="Soby S."/>
        </authorList>
    </citation>
    <scope>NUCLEOTIDE SEQUENCE [LARGE SCALE GENOMIC DNA]</scope>
    <source>
        <strain evidence="9">MWU14-2602</strain>
    </source>
</reference>
<keyword evidence="3 5" id="KW-1005">Bacterial flagellum biogenesis</keyword>
<sequence length="229" mass="23498">MSVDQTQSFRSSAGDQASTDPSQVAPAAGQQKGGQDMFMTLLLAQIRNQSPLDPADPSQFVNQLAQMSQVQTTQSMLQQLQSQASMLRELQGVALGAQVGKPVLVQTDRFHSDGSAALSGRLTLSGAESDTTLVLTNAAGQRTRIDLGKRAAGASDFQIKLADYGLPAGDYQLELATASGGSGLLELKAQVSGVRLPVNGAEPVLSLAGLGDFPASSVSALLGQAGAAA</sequence>
<gene>
    <name evidence="8" type="ORF">C2I19_12635</name>
</gene>
<dbReference type="AlphaFoldDB" id="A0A2S5DEW4"/>
<dbReference type="Proteomes" id="UP000237082">
    <property type="component" value="Unassembled WGS sequence"/>
</dbReference>
<comment type="function">
    <text evidence="4 5">Required for flagellar hook formation. May act as a scaffolding protein.</text>
</comment>
<name>A0A2S5DEW4_9NEIS</name>
<protein>
    <recommendedName>
        <fullName evidence="2 5">Basal-body rod modification protein FlgD</fullName>
    </recommendedName>
</protein>
<dbReference type="Gene3D" id="2.30.30.910">
    <property type="match status" value="1"/>
</dbReference>
<feature type="region of interest" description="Disordered" evidence="6">
    <location>
        <begin position="1"/>
        <end position="31"/>
    </location>
</feature>
<organism evidence="8 9">
    <name type="scientific">Chromobacterium alticapitis</name>
    <dbReference type="NCBI Taxonomy" id="2073169"/>
    <lineage>
        <taxon>Bacteria</taxon>
        <taxon>Pseudomonadati</taxon>
        <taxon>Pseudomonadota</taxon>
        <taxon>Betaproteobacteria</taxon>
        <taxon>Neisseriales</taxon>
        <taxon>Chromobacteriaceae</taxon>
        <taxon>Chromobacterium</taxon>
    </lineage>
</organism>
<dbReference type="Pfam" id="PF03963">
    <property type="entry name" value="FlgD"/>
    <property type="match status" value="1"/>
</dbReference>
<dbReference type="Gene3D" id="2.60.40.4070">
    <property type="match status" value="1"/>
</dbReference>
<proteinExistence type="inferred from homology"/>
<comment type="caution">
    <text evidence="8">The sequence shown here is derived from an EMBL/GenBank/DDBJ whole genome shotgun (WGS) entry which is preliminary data.</text>
</comment>
<dbReference type="EMBL" id="PQWB01000049">
    <property type="protein sequence ID" value="POZ61636.1"/>
    <property type="molecule type" value="Genomic_DNA"/>
</dbReference>
<evidence type="ECO:0000313" key="8">
    <source>
        <dbReference type="EMBL" id="POZ61636.1"/>
    </source>
</evidence>
<dbReference type="InterPro" id="IPR005648">
    <property type="entry name" value="FlgD"/>
</dbReference>
<keyword evidence="8" id="KW-0282">Flagellum</keyword>
<dbReference type="Pfam" id="PF13860">
    <property type="entry name" value="FlgD_ig"/>
    <property type="match status" value="1"/>
</dbReference>
<evidence type="ECO:0000259" key="7">
    <source>
        <dbReference type="Pfam" id="PF13860"/>
    </source>
</evidence>
<dbReference type="InterPro" id="IPR025965">
    <property type="entry name" value="FlgD/Vpr_Ig-like"/>
</dbReference>
<dbReference type="GO" id="GO:0044781">
    <property type="term" value="P:bacterial-type flagellum organization"/>
    <property type="evidence" value="ECO:0007669"/>
    <property type="project" value="UniProtKB-UniRule"/>
</dbReference>
<evidence type="ECO:0000256" key="4">
    <source>
        <dbReference type="ARBA" id="ARBA00024746"/>
    </source>
</evidence>
<keyword evidence="8" id="KW-0969">Cilium</keyword>
<evidence type="ECO:0000256" key="6">
    <source>
        <dbReference type="SAM" id="MobiDB-lite"/>
    </source>
</evidence>
<evidence type="ECO:0000256" key="5">
    <source>
        <dbReference type="RuleBase" id="RU362076"/>
    </source>
</evidence>
<keyword evidence="8" id="KW-0966">Cell projection</keyword>
<evidence type="ECO:0000256" key="2">
    <source>
        <dbReference type="ARBA" id="ARBA00016013"/>
    </source>
</evidence>
<keyword evidence="9" id="KW-1185">Reference proteome</keyword>
<dbReference type="RefSeq" id="WP_103903051.1">
    <property type="nucleotide sequence ID" value="NZ_PQWB01000049.1"/>
</dbReference>
<comment type="similarity">
    <text evidence="1 5">Belongs to the FlgD family.</text>
</comment>
<feature type="domain" description="FlgD/Vpr Ig-like" evidence="7">
    <location>
        <begin position="110"/>
        <end position="180"/>
    </location>
</feature>
<evidence type="ECO:0000256" key="3">
    <source>
        <dbReference type="ARBA" id="ARBA00022795"/>
    </source>
</evidence>